<keyword evidence="3" id="KW-1185">Reference proteome</keyword>
<dbReference type="InterPro" id="IPR052698">
    <property type="entry name" value="MoCofactor_Util/Proc"/>
</dbReference>
<reference evidence="2 3" key="2">
    <citation type="journal article" date="2010" name="J. Bacteriol.">
        <title>Complete genome sequence of Beijerinckia indica subsp. indica.</title>
        <authorList>
            <person name="Tamas I."/>
            <person name="Dedysh S.N."/>
            <person name="Liesack W."/>
            <person name="Stott M.B."/>
            <person name="Alam M."/>
            <person name="Murrell J.C."/>
            <person name="Dunfield P.F."/>
        </authorList>
    </citation>
    <scope>NUCLEOTIDE SEQUENCE [LARGE SCALE GENOMIC DNA]</scope>
    <source>
        <strain evidence="3">ATCC 9039 / DSM 1715 / NCIMB 8712</strain>
    </source>
</reference>
<dbReference type="RefSeq" id="WP_012385821.1">
    <property type="nucleotide sequence ID" value="NC_010581.1"/>
</dbReference>
<dbReference type="AlphaFoldDB" id="B2IKJ0"/>
<dbReference type="STRING" id="395963.Bind_2902"/>
<gene>
    <name evidence="2" type="ordered locus">Bind_2902</name>
</gene>
<dbReference type="PANTHER" id="PTHR30388:SF4">
    <property type="entry name" value="MOLYBDENUM COFACTOR INSERTION CHAPERONE PAOD"/>
    <property type="match status" value="1"/>
</dbReference>
<dbReference type="Proteomes" id="UP000001695">
    <property type="component" value="Chromosome"/>
</dbReference>
<evidence type="ECO:0000259" key="1">
    <source>
        <dbReference type="Pfam" id="PF13478"/>
    </source>
</evidence>
<name>B2IKJ0_BEII9</name>
<dbReference type="SUPFAM" id="SSF51735">
    <property type="entry name" value="NAD(P)-binding Rossmann-fold domains"/>
    <property type="match status" value="1"/>
</dbReference>
<dbReference type="InterPro" id="IPR027051">
    <property type="entry name" value="XdhC_Rossmann_dom"/>
</dbReference>
<organism evidence="2 3">
    <name type="scientific">Beijerinckia indica subsp. indica (strain ATCC 9039 / DSM 1715 / NCIMB 8712)</name>
    <dbReference type="NCBI Taxonomy" id="395963"/>
    <lineage>
        <taxon>Bacteria</taxon>
        <taxon>Pseudomonadati</taxon>
        <taxon>Pseudomonadota</taxon>
        <taxon>Alphaproteobacteria</taxon>
        <taxon>Hyphomicrobiales</taxon>
        <taxon>Beijerinckiaceae</taxon>
        <taxon>Beijerinckia</taxon>
    </lineage>
</organism>
<evidence type="ECO:0000313" key="2">
    <source>
        <dbReference type="EMBL" id="ACB96470.1"/>
    </source>
</evidence>
<protein>
    <submittedName>
        <fullName evidence="2">Xanthine dehydrogenase accessory factor</fullName>
    </submittedName>
</protein>
<dbReference type="Gene3D" id="3.40.50.720">
    <property type="entry name" value="NAD(P)-binding Rossmann-like Domain"/>
    <property type="match status" value="1"/>
</dbReference>
<dbReference type="eggNOG" id="COG1975">
    <property type="taxonomic scope" value="Bacteria"/>
</dbReference>
<accession>B2IKJ0</accession>
<dbReference type="OrthoDB" id="9815497at2"/>
<evidence type="ECO:0000313" key="3">
    <source>
        <dbReference type="Proteomes" id="UP000001695"/>
    </source>
</evidence>
<dbReference type="HOGENOM" id="CLU_041115_3_2_5"/>
<reference evidence="3" key="1">
    <citation type="submission" date="2008-03" db="EMBL/GenBank/DDBJ databases">
        <title>Complete sequence of chromosome of Beijerinckia indica subsp. indica ATCC 9039.</title>
        <authorList>
            <consortium name="US DOE Joint Genome Institute"/>
            <person name="Copeland A."/>
            <person name="Lucas S."/>
            <person name="Lapidus A."/>
            <person name="Glavina del Rio T."/>
            <person name="Dalin E."/>
            <person name="Tice H."/>
            <person name="Bruce D."/>
            <person name="Goodwin L."/>
            <person name="Pitluck S."/>
            <person name="LaButti K."/>
            <person name="Schmutz J."/>
            <person name="Larimer F."/>
            <person name="Land M."/>
            <person name="Hauser L."/>
            <person name="Kyrpides N."/>
            <person name="Mikhailova N."/>
            <person name="Dunfield P.F."/>
            <person name="Dedysh S.N."/>
            <person name="Liesack W."/>
            <person name="Saw J.H."/>
            <person name="Alam M."/>
            <person name="Chen Y."/>
            <person name="Murrell J.C."/>
            <person name="Richardson P."/>
        </authorList>
    </citation>
    <scope>NUCLEOTIDE SEQUENCE [LARGE SCALE GENOMIC DNA]</scope>
    <source>
        <strain evidence="3">ATCC 9039 / DSM 1715 / NCIMB 8712</strain>
    </source>
</reference>
<dbReference type="InterPro" id="IPR036291">
    <property type="entry name" value="NAD(P)-bd_dom_sf"/>
</dbReference>
<sequence>MRLALLAELNAARRARRPVLVITDLGSGHQRLIYADEIHASASEEDALDVSLKAAIETRLQLGQSGALDHNGHSLFIEVHRPPTRLIVIGAGHIAQALVPLARLTGFDVLIIDPRTAFATPERFPDVRIVSEWPQVALQEQTLDAHTAMAVLSHDPRIDDPALIEALRADCFYIGALGSRKTHDKRQDRLRAEGFDEADLARIHAPIGLDIGAVSPVEIAISIMAEIIASLKQKPARQPEAKGAVAEAAV</sequence>
<dbReference type="KEGG" id="bid:Bind_2902"/>
<dbReference type="PANTHER" id="PTHR30388">
    <property type="entry name" value="ALDEHYDE OXIDOREDUCTASE MOLYBDENUM COFACTOR ASSEMBLY PROTEIN"/>
    <property type="match status" value="1"/>
</dbReference>
<feature type="domain" description="XdhC Rossmann" evidence="1">
    <location>
        <begin position="86"/>
        <end position="227"/>
    </location>
</feature>
<dbReference type="EMBL" id="CP001016">
    <property type="protein sequence ID" value="ACB96470.1"/>
    <property type="molecule type" value="Genomic_DNA"/>
</dbReference>
<dbReference type="Pfam" id="PF13478">
    <property type="entry name" value="XdhC_C"/>
    <property type="match status" value="1"/>
</dbReference>
<proteinExistence type="predicted"/>